<dbReference type="Proteomes" id="UP000002979">
    <property type="component" value="Unassembled WGS sequence"/>
</dbReference>
<dbReference type="CDD" id="cd05670">
    <property type="entry name" value="M20_Acy1_YkuR-like"/>
    <property type="match status" value="1"/>
</dbReference>
<feature type="binding site" evidence="1">
    <location>
        <position position="122"/>
    </location>
    <ligand>
        <name>Mn(2+)</name>
        <dbReference type="ChEBI" id="CHEBI:29035"/>
        <label>2</label>
    </ligand>
</feature>
<evidence type="ECO:0000256" key="1">
    <source>
        <dbReference type="PIRSR" id="PIRSR005962-1"/>
    </source>
</evidence>
<dbReference type="InterPro" id="IPR017439">
    <property type="entry name" value="Amidohydrolase"/>
</dbReference>
<feature type="binding site" evidence="1">
    <location>
        <position position="188"/>
    </location>
    <ligand>
        <name>Mn(2+)</name>
        <dbReference type="ChEBI" id="CHEBI:29035"/>
        <label>2</label>
    </ligand>
</feature>
<organism evidence="2 3">
    <name type="scientific">Collinsella aerofaciens (strain ATCC 25986 / DSM 3979 / JCM 10188 / KCTC 3647 / NCTC 11838 / VPI 1003)</name>
    <dbReference type="NCBI Taxonomy" id="411903"/>
    <lineage>
        <taxon>Bacteria</taxon>
        <taxon>Bacillati</taxon>
        <taxon>Actinomycetota</taxon>
        <taxon>Coriobacteriia</taxon>
        <taxon>Coriobacteriales</taxon>
        <taxon>Coriobacteriaceae</taxon>
        <taxon>Collinsella</taxon>
    </lineage>
</organism>
<comment type="cofactor">
    <cofactor evidence="1">
        <name>Mn(2+)</name>
        <dbReference type="ChEBI" id="CHEBI:29035"/>
    </cofactor>
    <text evidence="1">The Mn(2+) ion enhances activity.</text>
</comment>
<dbReference type="InterPro" id="IPR036264">
    <property type="entry name" value="Bact_exopeptidase_dim_dom"/>
</dbReference>
<feature type="binding site" evidence="1">
    <location>
        <position position="398"/>
    </location>
    <ligand>
        <name>Mn(2+)</name>
        <dbReference type="ChEBI" id="CHEBI:29035"/>
        <label>2</label>
    </ligand>
</feature>
<sequence length="423" mass="45941">MQQYAGNMCATILYHNKLQQMCLTKGFSMTELQELRRYRRDLHRIPELDFDLPQTIAYIEGVLAPLACEVTHPCPSCVCAFFDAGVGAARATAIRADMDALPIAEATGAAFASIHPGKMHACGHDGHMAMALAAATYVDRTIREQPGAIRRNVLFVFQPAEETTGGAKTVCESGVFERYGADRIFGFHVWPDLPAGTLASCSGPLLARSSETHIHIHGTSIHIAKTYGVPVEESHDVALAAAKFLVAERELMDELGADEPCIGKFGLLQAGTVCNAVAGEAHVAGSLRVFTDAMFDRAREGVRRALDEACTATGCTYDLDFAEGYPPVDNDPELFAHIAPALPELQLVDEPLLIAEDFAFYQRHLPGVFFLLGTGVPEGQENPIDADDCPAYAMSALHTDTMLFDEEILLKGLDVYKRLLLLD</sequence>
<dbReference type="EMBL" id="AAVN02000001">
    <property type="protein sequence ID" value="EBA40733.1"/>
    <property type="molecule type" value="Genomic_DNA"/>
</dbReference>
<accession>A4E7M4</accession>
<feature type="binding site" evidence="1">
    <location>
        <position position="124"/>
    </location>
    <ligand>
        <name>Mn(2+)</name>
        <dbReference type="ChEBI" id="CHEBI:29035"/>
        <label>2</label>
    </ligand>
</feature>
<dbReference type="Gene3D" id="3.30.70.360">
    <property type="match status" value="1"/>
</dbReference>
<name>A4E7M4_COLAA</name>
<keyword evidence="1" id="KW-0479">Metal-binding</keyword>
<dbReference type="GO" id="GO:0046872">
    <property type="term" value="F:metal ion binding"/>
    <property type="evidence" value="ECO:0007669"/>
    <property type="project" value="UniProtKB-KW"/>
</dbReference>
<dbReference type="GO" id="GO:0019877">
    <property type="term" value="P:diaminopimelate biosynthetic process"/>
    <property type="evidence" value="ECO:0007669"/>
    <property type="project" value="TreeGrafter"/>
</dbReference>
<evidence type="ECO:0000313" key="2">
    <source>
        <dbReference type="EMBL" id="EBA40733.1"/>
    </source>
</evidence>
<dbReference type="Pfam" id="PF01546">
    <property type="entry name" value="Peptidase_M20"/>
    <property type="match status" value="1"/>
</dbReference>
<dbReference type="PIRSF" id="PIRSF005962">
    <property type="entry name" value="Pept_M20D_amidohydro"/>
    <property type="match status" value="1"/>
</dbReference>
<dbReference type="GO" id="GO:0050118">
    <property type="term" value="F:N-acetyldiaminopimelate deacetylase activity"/>
    <property type="evidence" value="ECO:0007669"/>
    <property type="project" value="TreeGrafter"/>
</dbReference>
<dbReference type="NCBIfam" id="TIGR01891">
    <property type="entry name" value="amidohydrolases"/>
    <property type="match status" value="1"/>
</dbReference>
<feature type="binding site" evidence="1">
    <location>
        <position position="162"/>
    </location>
    <ligand>
        <name>Mn(2+)</name>
        <dbReference type="ChEBI" id="CHEBI:29035"/>
        <label>2</label>
    </ligand>
</feature>
<keyword evidence="2" id="KW-0378">Hydrolase</keyword>
<dbReference type="Gene3D" id="3.40.630.10">
    <property type="entry name" value="Zn peptidases"/>
    <property type="match status" value="1"/>
</dbReference>
<reference evidence="2 3" key="2">
    <citation type="submission" date="2007-04" db="EMBL/GenBank/DDBJ databases">
        <authorList>
            <person name="Fulton L."/>
            <person name="Clifton S."/>
            <person name="Fulton B."/>
            <person name="Xu J."/>
            <person name="Minx P."/>
            <person name="Mardis E.R."/>
            <person name="Wilson R.K."/>
        </authorList>
    </citation>
    <scope>NUCLEOTIDE SEQUENCE [LARGE SCALE GENOMIC DNA]</scope>
    <source>
        <strain evidence="3">ATCC 25986 / DSM 3979 / JCM 10188 / KCTC 3647 / NCTC 11838 / VPI 1003</strain>
    </source>
</reference>
<dbReference type="SUPFAM" id="SSF55031">
    <property type="entry name" value="Bacterial exopeptidase dimerisation domain"/>
    <property type="match status" value="1"/>
</dbReference>
<comment type="caution">
    <text evidence="2">The sequence shown here is derived from an EMBL/GenBank/DDBJ whole genome shotgun (WGS) entry which is preliminary data.</text>
</comment>
<keyword evidence="1" id="KW-0464">Manganese</keyword>
<dbReference type="SUPFAM" id="SSF53187">
    <property type="entry name" value="Zn-dependent exopeptidases"/>
    <property type="match status" value="1"/>
</dbReference>
<gene>
    <name evidence="2" type="ORF">COLAER_00405</name>
</gene>
<protein>
    <submittedName>
        <fullName evidence="2">Amidohydrolase</fullName>
    </submittedName>
</protein>
<reference evidence="2 3" key="1">
    <citation type="submission" date="2007-01" db="EMBL/GenBank/DDBJ databases">
        <title>Draft genome sequence of Collinsella aerofaciens (ATCC 25986).</title>
        <authorList>
            <person name="Sudarsanam P."/>
            <person name="Ley R."/>
            <person name="Guruge J."/>
            <person name="Turnbaugh P.J."/>
            <person name="Mahowald M."/>
            <person name="Liep D."/>
            <person name="Gordon J."/>
        </authorList>
    </citation>
    <scope>NUCLEOTIDE SEQUENCE [LARGE SCALE GENOMIC DNA]</scope>
    <source>
        <strain evidence="3">ATCC 25986 / DSM 3979 / JCM 10188 / KCTC 3647 / NCTC 11838 / VPI 1003</strain>
    </source>
</reference>
<proteinExistence type="predicted"/>
<dbReference type="AlphaFoldDB" id="A4E7M4"/>
<evidence type="ECO:0000313" key="3">
    <source>
        <dbReference type="Proteomes" id="UP000002979"/>
    </source>
</evidence>
<dbReference type="PANTHER" id="PTHR11014:SF98">
    <property type="entry name" value="N-ACETYLDIAMINOPIMELATE DEACETYLASE"/>
    <property type="match status" value="1"/>
</dbReference>
<dbReference type="InterPro" id="IPR002933">
    <property type="entry name" value="Peptidase_M20"/>
</dbReference>
<dbReference type="PANTHER" id="PTHR11014">
    <property type="entry name" value="PEPTIDASE M20 FAMILY MEMBER"/>
    <property type="match status" value="1"/>
</dbReference>